<keyword evidence="8 12" id="KW-0720">Serine protease</keyword>
<evidence type="ECO:0000256" key="11">
    <source>
        <dbReference type="ARBA" id="ARBA00066707"/>
    </source>
</evidence>
<evidence type="ECO:0000256" key="13">
    <source>
        <dbReference type="SAM" id="SignalP"/>
    </source>
</evidence>
<dbReference type="GO" id="GO:0004252">
    <property type="term" value="F:serine-type endopeptidase activity"/>
    <property type="evidence" value="ECO:0007669"/>
    <property type="project" value="InterPro"/>
</dbReference>
<evidence type="ECO:0000256" key="8">
    <source>
        <dbReference type="ARBA" id="ARBA00022825"/>
    </source>
</evidence>
<feature type="chain" id="PRO_5033317021" description="limulus clotting factor C" evidence="13">
    <location>
        <begin position="21"/>
        <end position="276"/>
    </location>
</feature>
<keyword evidence="6 12" id="KW-0378">Hydrolase</keyword>
<keyword evidence="5 13" id="KW-0732">Signal</keyword>
<evidence type="ECO:0000256" key="12">
    <source>
        <dbReference type="RuleBase" id="RU363034"/>
    </source>
</evidence>
<name>A0A2P2HWI7_9CRUS</name>
<dbReference type="InterPro" id="IPR043504">
    <property type="entry name" value="Peptidase_S1_PA_chymotrypsin"/>
</dbReference>
<dbReference type="GO" id="GO:0006508">
    <property type="term" value="P:proteolysis"/>
    <property type="evidence" value="ECO:0007669"/>
    <property type="project" value="UniProtKB-KW"/>
</dbReference>
<dbReference type="PRINTS" id="PR00722">
    <property type="entry name" value="CHYMOTRYPSIN"/>
</dbReference>
<keyword evidence="7" id="KW-0353">Hemolymph clotting</keyword>
<keyword evidence="3" id="KW-0768">Sushi</keyword>
<evidence type="ECO:0000256" key="2">
    <source>
        <dbReference type="ARBA" id="ARBA00022525"/>
    </source>
</evidence>
<evidence type="ECO:0000256" key="9">
    <source>
        <dbReference type="ARBA" id="ARBA00023157"/>
    </source>
</evidence>
<evidence type="ECO:0000256" key="5">
    <source>
        <dbReference type="ARBA" id="ARBA00022729"/>
    </source>
</evidence>
<keyword evidence="4 12" id="KW-0645">Protease</keyword>
<dbReference type="GO" id="GO:0005615">
    <property type="term" value="C:extracellular space"/>
    <property type="evidence" value="ECO:0007669"/>
    <property type="project" value="TreeGrafter"/>
</dbReference>
<dbReference type="InterPro" id="IPR033116">
    <property type="entry name" value="TRYPSIN_SER"/>
</dbReference>
<evidence type="ECO:0000313" key="16">
    <source>
        <dbReference type="EMBL" id="LAC20033.1"/>
    </source>
</evidence>
<dbReference type="PANTHER" id="PTHR24264:SF65">
    <property type="entry name" value="SRCR DOMAIN-CONTAINING PROTEIN"/>
    <property type="match status" value="1"/>
</dbReference>
<proteinExistence type="evidence at transcript level"/>
<feature type="domain" description="Peptidase S1" evidence="14">
    <location>
        <begin position="27"/>
        <end position="262"/>
    </location>
</feature>
<dbReference type="InterPro" id="IPR001314">
    <property type="entry name" value="Peptidase_S1A"/>
</dbReference>
<evidence type="ECO:0000256" key="4">
    <source>
        <dbReference type="ARBA" id="ARBA00022670"/>
    </source>
</evidence>
<evidence type="ECO:0000256" key="10">
    <source>
        <dbReference type="ARBA" id="ARBA00052079"/>
    </source>
</evidence>
<organism evidence="15">
    <name type="scientific">Hirondellea gigas</name>
    <dbReference type="NCBI Taxonomy" id="1518452"/>
    <lineage>
        <taxon>Eukaryota</taxon>
        <taxon>Metazoa</taxon>
        <taxon>Ecdysozoa</taxon>
        <taxon>Arthropoda</taxon>
        <taxon>Crustacea</taxon>
        <taxon>Multicrustacea</taxon>
        <taxon>Malacostraca</taxon>
        <taxon>Eumalacostraca</taxon>
        <taxon>Peracarida</taxon>
        <taxon>Amphipoda</taxon>
        <taxon>Amphilochidea</taxon>
        <taxon>Lysianassida</taxon>
        <taxon>Lysianassidira</taxon>
        <taxon>Lysianassoidea</taxon>
        <taxon>Lysianassidae</taxon>
        <taxon>Hirondellea</taxon>
    </lineage>
</organism>
<keyword evidence="2" id="KW-0964">Secreted</keyword>
<evidence type="ECO:0000259" key="14">
    <source>
        <dbReference type="PROSITE" id="PS50240"/>
    </source>
</evidence>
<evidence type="ECO:0000256" key="6">
    <source>
        <dbReference type="ARBA" id="ARBA00022801"/>
    </source>
</evidence>
<dbReference type="InterPro" id="IPR001254">
    <property type="entry name" value="Trypsin_dom"/>
</dbReference>
<keyword evidence="9" id="KW-1015">Disulfide bond</keyword>
<dbReference type="EMBL" id="IACT01000639">
    <property type="protein sequence ID" value="LAC20033.1"/>
    <property type="molecule type" value="mRNA"/>
</dbReference>
<dbReference type="SMART" id="SM00020">
    <property type="entry name" value="Tryp_SPc"/>
    <property type="match status" value="1"/>
</dbReference>
<dbReference type="CDD" id="cd00190">
    <property type="entry name" value="Tryp_SPc"/>
    <property type="match status" value="1"/>
</dbReference>
<dbReference type="InterPro" id="IPR018114">
    <property type="entry name" value="TRYPSIN_HIS"/>
</dbReference>
<evidence type="ECO:0000256" key="7">
    <source>
        <dbReference type="ARBA" id="ARBA00022820"/>
    </source>
</evidence>
<comment type="subcellular location">
    <subcellularLocation>
        <location evidence="1">Secreted</location>
    </subcellularLocation>
</comment>
<sequence>MSSWFWFLLLLAAVSTNGLGLHRPDRIVGGDPVRDGDALWQVSLQSMSGGYHFCGGTLISSNWVVTAGHCTLDFTEKQMRVVVGTNDLLKDNNAYYMVERIIRNPGFNQMTLENDIALIKLLQPASRAGHTGSSIAMEANENLPEEDCRVTGFGRLSSAGAASTKLMSAVVPLRTYEDCVKAFPPDMYTVGKGHLCAGGDHTDACQGDSGGPLVCCKGKTLSASGCKLVGVVSWGIGCATPKLPGVYTKVSHYRHWVNQEIKNYNEKRRSKRLEED</sequence>
<dbReference type="EMBL" id="IACF01000387">
    <property type="protein sequence ID" value="LAB66165.1"/>
    <property type="molecule type" value="mRNA"/>
</dbReference>
<dbReference type="GO" id="GO:0042381">
    <property type="term" value="P:hemolymph coagulation"/>
    <property type="evidence" value="ECO:0007669"/>
    <property type="project" value="UniProtKB-KW"/>
</dbReference>
<reference evidence="16" key="1">
    <citation type="submission" date="2017-11" db="EMBL/GenBank/DDBJ databases">
        <title>The sensing device of the deep-sea amphipod.</title>
        <authorList>
            <person name="Kobayashi H."/>
            <person name="Nagahama T."/>
            <person name="Arai W."/>
            <person name="Sasagawa Y."/>
            <person name="Umeda M."/>
            <person name="Hayashi T."/>
            <person name="Nikaido I."/>
            <person name="Watanabe H."/>
            <person name="Oguri K."/>
            <person name="Kitazato H."/>
            <person name="Fujioka K."/>
            <person name="Kido Y."/>
            <person name="Takami H."/>
        </authorList>
    </citation>
    <scope>NUCLEOTIDE SEQUENCE</scope>
    <source>
        <tissue evidence="16">Whole body</tissue>
    </source>
</reference>
<feature type="signal peptide" evidence="13">
    <location>
        <begin position="1"/>
        <end position="20"/>
    </location>
</feature>
<evidence type="ECO:0000256" key="1">
    <source>
        <dbReference type="ARBA" id="ARBA00004613"/>
    </source>
</evidence>
<dbReference type="PROSITE" id="PS00135">
    <property type="entry name" value="TRYPSIN_SER"/>
    <property type="match status" value="1"/>
</dbReference>
<dbReference type="AlphaFoldDB" id="A0A2P2HWI7"/>
<reference evidence="15" key="2">
    <citation type="journal article" date="2018" name="Biosci. Biotechnol. Biochem.">
        <title>Polysaccharide hydrolase of the hadal zone amphipods Hirondellea gigas.</title>
        <authorList>
            <person name="Kobayashi H."/>
            <person name="Nagahama T."/>
            <person name="Arai W."/>
            <person name="Sasagawa Y."/>
            <person name="Umeda M."/>
            <person name="Hayashi T."/>
            <person name="Nikaido I."/>
            <person name="Watanabe H."/>
            <person name="Oguri K."/>
            <person name="Kitazato H."/>
            <person name="Fujioka K."/>
            <person name="Kido Y."/>
            <person name="Takami H."/>
        </authorList>
    </citation>
    <scope>NUCLEOTIDE SEQUENCE</scope>
    <source>
        <tissue evidence="15">Whole body</tissue>
    </source>
</reference>
<dbReference type="InterPro" id="IPR050127">
    <property type="entry name" value="Serine_Proteases_S1"/>
</dbReference>
<dbReference type="InterPro" id="IPR009003">
    <property type="entry name" value="Peptidase_S1_PA"/>
</dbReference>
<dbReference type="PROSITE" id="PS00134">
    <property type="entry name" value="TRYPSIN_HIS"/>
    <property type="match status" value="1"/>
</dbReference>
<dbReference type="PROSITE" id="PS50240">
    <property type="entry name" value="TRYPSIN_DOM"/>
    <property type="match status" value="1"/>
</dbReference>
<dbReference type="Gene3D" id="2.40.10.10">
    <property type="entry name" value="Trypsin-like serine proteases"/>
    <property type="match status" value="1"/>
</dbReference>
<dbReference type="Pfam" id="PF00089">
    <property type="entry name" value="Trypsin"/>
    <property type="match status" value="1"/>
</dbReference>
<dbReference type="PANTHER" id="PTHR24264">
    <property type="entry name" value="TRYPSIN-RELATED"/>
    <property type="match status" value="1"/>
</dbReference>
<protein>
    <recommendedName>
        <fullName evidence="11">limulus clotting factor C</fullName>
        <ecNumber evidence="11">3.4.21.84</ecNumber>
    </recommendedName>
</protein>
<comment type="catalytic activity">
    <reaction evidence="10">
        <text>Selective cleavage of 103-Arg-|-Ser-104 and 124-Ile-|-Ile-125 bonds in Limulus clotting factor B to form activated factor B. Cleavage of -Pro-Arg-|-Xaa- bonds in synthetic substrates.</text>
        <dbReference type="EC" id="3.4.21.84"/>
    </reaction>
</comment>
<evidence type="ECO:0000313" key="15">
    <source>
        <dbReference type="EMBL" id="LAB66165.1"/>
    </source>
</evidence>
<dbReference type="FunFam" id="2.40.10.10:FF:000120">
    <property type="entry name" value="Putative serine protease"/>
    <property type="match status" value="1"/>
</dbReference>
<dbReference type="EC" id="3.4.21.84" evidence="11"/>
<dbReference type="SUPFAM" id="SSF50494">
    <property type="entry name" value="Trypsin-like serine proteases"/>
    <property type="match status" value="1"/>
</dbReference>
<accession>A0A2P2HWI7</accession>
<evidence type="ECO:0000256" key="3">
    <source>
        <dbReference type="ARBA" id="ARBA00022659"/>
    </source>
</evidence>